<organism evidence="1 2">
    <name type="scientific">Lindgomyces ingoldianus</name>
    <dbReference type="NCBI Taxonomy" id="673940"/>
    <lineage>
        <taxon>Eukaryota</taxon>
        <taxon>Fungi</taxon>
        <taxon>Dikarya</taxon>
        <taxon>Ascomycota</taxon>
        <taxon>Pezizomycotina</taxon>
        <taxon>Dothideomycetes</taxon>
        <taxon>Pleosporomycetidae</taxon>
        <taxon>Pleosporales</taxon>
        <taxon>Lindgomycetaceae</taxon>
        <taxon>Lindgomyces</taxon>
    </lineage>
</organism>
<evidence type="ECO:0000313" key="1">
    <source>
        <dbReference type="EMBL" id="KAF2467728.1"/>
    </source>
</evidence>
<dbReference type="Proteomes" id="UP000799755">
    <property type="component" value="Unassembled WGS sequence"/>
</dbReference>
<name>A0ACB6QL49_9PLEO</name>
<protein>
    <submittedName>
        <fullName evidence="1">Uncharacterized protein</fullName>
    </submittedName>
</protein>
<comment type="caution">
    <text evidence="1">The sequence shown here is derived from an EMBL/GenBank/DDBJ whole genome shotgun (WGS) entry which is preliminary data.</text>
</comment>
<evidence type="ECO:0000313" key="2">
    <source>
        <dbReference type="Proteomes" id="UP000799755"/>
    </source>
</evidence>
<sequence>MVKSEASNEPHLGSRLQVAHHSNEFADYEIKHEQPGISSESDVSCGTNEISSKSSPAHPPPIAPTSIRTPYLETPPGFEETQVVDSRSFSDAIPSSPSSTVLALNVSELTKSRDKGSVHSSNPQNATIPESPTVQGSGRSHAPPPPFVTQCLSPAHTESVNGVCPPHVSAFAYAVLPYFRGVQDDGFVLSPTNTTTSSVLAIAVSSSQSPSAWSTRTNVLFSPSYPRHNVPRFFEERTAIDVRLRYMSVRAALTRCSVIINMKAQEKVSFTSRTASWMEPDFPKACCVAKYVALPLAQNLSHCQLQARCWYWLGRGEFGRGDWEAAIDAFERAIQLNVLDVEEKCDLRPRDEGKDVQKWLKMARDEWILANDSVFPALGNLPRYVLSPDQAADEIRARFNPIHNQTNWVSLTRSVSGADFSDHEWEYITMPTRTEPEREQGGGISFTPSTGGRCSEDLQDAIKPRKRCPSIVEKVIDWRRGIPTNALGVGTRAVSPTDRSGYTFASPIHSPSISPAMNSKSNPPDNTSLHSQCNSTNSMSEQSAGEVARRRKLNVHSINTNAC</sequence>
<proteinExistence type="predicted"/>
<accession>A0ACB6QL49</accession>
<dbReference type="EMBL" id="MU003519">
    <property type="protein sequence ID" value="KAF2467728.1"/>
    <property type="molecule type" value="Genomic_DNA"/>
</dbReference>
<keyword evidence="2" id="KW-1185">Reference proteome</keyword>
<gene>
    <name evidence="1" type="ORF">BDR25DRAFT_374571</name>
</gene>
<reference evidence="1" key="1">
    <citation type="journal article" date="2020" name="Stud. Mycol.">
        <title>101 Dothideomycetes genomes: a test case for predicting lifestyles and emergence of pathogens.</title>
        <authorList>
            <person name="Haridas S."/>
            <person name="Albert R."/>
            <person name="Binder M."/>
            <person name="Bloem J."/>
            <person name="Labutti K."/>
            <person name="Salamov A."/>
            <person name="Andreopoulos B."/>
            <person name="Baker S."/>
            <person name="Barry K."/>
            <person name="Bills G."/>
            <person name="Bluhm B."/>
            <person name="Cannon C."/>
            <person name="Castanera R."/>
            <person name="Culley D."/>
            <person name="Daum C."/>
            <person name="Ezra D."/>
            <person name="Gonzalez J."/>
            <person name="Henrissat B."/>
            <person name="Kuo A."/>
            <person name="Liang C."/>
            <person name="Lipzen A."/>
            <person name="Lutzoni F."/>
            <person name="Magnuson J."/>
            <person name="Mondo S."/>
            <person name="Nolan M."/>
            <person name="Ohm R."/>
            <person name="Pangilinan J."/>
            <person name="Park H.-J."/>
            <person name="Ramirez L."/>
            <person name="Alfaro M."/>
            <person name="Sun H."/>
            <person name="Tritt A."/>
            <person name="Yoshinaga Y."/>
            <person name="Zwiers L.-H."/>
            <person name="Turgeon B."/>
            <person name="Goodwin S."/>
            <person name="Spatafora J."/>
            <person name="Crous P."/>
            <person name="Grigoriev I."/>
        </authorList>
    </citation>
    <scope>NUCLEOTIDE SEQUENCE</scope>
    <source>
        <strain evidence="1">ATCC 200398</strain>
    </source>
</reference>